<dbReference type="GO" id="GO:0000289">
    <property type="term" value="P:nuclear-transcribed mRNA poly(A) tail shortening"/>
    <property type="evidence" value="ECO:0007669"/>
    <property type="project" value="TreeGrafter"/>
</dbReference>
<keyword evidence="9" id="KW-1185">Reference proteome</keyword>
<dbReference type="GO" id="GO:0030371">
    <property type="term" value="F:translation repressor activity"/>
    <property type="evidence" value="ECO:0007669"/>
    <property type="project" value="InterPro"/>
</dbReference>
<feature type="region of interest" description="Disordered" evidence="6">
    <location>
        <begin position="595"/>
        <end position="645"/>
    </location>
</feature>
<dbReference type="FunFam" id="1.10.150.50:FF:000013">
    <property type="entry name" value="Protein Smaug homolog 1 isoform 2"/>
    <property type="match status" value="1"/>
</dbReference>
<dbReference type="InterPro" id="IPR037093">
    <property type="entry name" value="PHAT_dom_sf"/>
</dbReference>
<comment type="similarity">
    <text evidence="2">Belongs to the SMAUG family.</text>
</comment>
<dbReference type="Pfam" id="PF00536">
    <property type="entry name" value="SAM_1"/>
    <property type="match status" value="1"/>
</dbReference>
<protein>
    <recommendedName>
        <fullName evidence="7">SAM domain-containing protein</fullName>
    </recommendedName>
</protein>
<evidence type="ECO:0000256" key="5">
    <source>
        <dbReference type="ARBA" id="ARBA00022884"/>
    </source>
</evidence>
<evidence type="ECO:0000313" key="9">
    <source>
        <dbReference type="Proteomes" id="UP001209878"/>
    </source>
</evidence>
<feature type="compositionally biased region" description="Polar residues" evidence="6">
    <location>
        <begin position="627"/>
        <end position="638"/>
    </location>
</feature>
<organism evidence="8 9">
    <name type="scientific">Ridgeia piscesae</name>
    <name type="common">Tubeworm</name>
    <dbReference type="NCBI Taxonomy" id="27915"/>
    <lineage>
        <taxon>Eukaryota</taxon>
        <taxon>Metazoa</taxon>
        <taxon>Spiralia</taxon>
        <taxon>Lophotrochozoa</taxon>
        <taxon>Annelida</taxon>
        <taxon>Polychaeta</taxon>
        <taxon>Sedentaria</taxon>
        <taxon>Canalipalpata</taxon>
        <taxon>Sabellida</taxon>
        <taxon>Siboglinidae</taxon>
        <taxon>Ridgeia</taxon>
    </lineage>
</organism>
<comment type="subcellular location">
    <subcellularLocation>
        <location evidence="1">Cytoplasm</location>
    </subcellularLocation>
</comment>
<dbReference type="PANTHER" id="PTHR12515">
    <property type="entry name" value="STERILE ALPHA MOTIF DOMAIN CONTAINING PROTEIN 4-RELATED"/>
    <property type="match status" value="1"/>
</dbReference>
<evidence type="ECO:0000256" key="4">
    <source>
        <dbReference type="ARBA" id="ARBA00022491"/>
    </source>
</evidence>
<name>A0AAD9PBZ6_RIDPI</name>
<dbReference type="InterPro" id="IPR058599">
    <property type="entry name" value="PHAT_Smg/ZCCHC2-like"/>
</dbReference>
<sequence length="802" mass="88019">MTVLRSDNTTFLTTSQPVFTPDYKGRVTTQGDRDSQQLYDRYMRAAHIHHPVSVGGVGYEDTIKCPCGMLAHEVCDTNGEEIQTLCVRTCQVTVLEWKYLWLTTQSRQPFRICSICQQIHVSASRSLLVSVDPVGACGSLSVPADPCQCQQIPVSASRSLSVSVDPVGACGSLSVPADPCQCQQILVSVCGSLSVSAVLCETYISNLCAESKAEAVSCLLSCLPLLQAGNVEAKEQYLKIIPKILAHSLEKGCHIEESRQLLSYTLIHPAISADERTQLKLWQRYLEECYAPVIPHQQWTSDANDTTPSYVNNNGHQRVPPVSNGISMFSSPPVQPATVGCNSLHQMSLASSDSGVLLQDPDTRAALVGSMASTGAWTNVVGSEGMKTEENNFANGIMLGHHKHLPLHATYSGPPALTPPTSGMCNNVHRKLTRSVSDAHTMNSSPAHIVSEWLKTQQDTRPLSPQSSVTSSGSGSDTHPDDCGLHDRNTFLEEGSGMREVPIWLKSLRLHKYASLFQQLTYDDMMSLTEDWLDSQGVTKGARHKIVLNIARLKERQNVLRAMEKDIMEGSNIKQALSEIKAMLLNTPIRSYMGRSGADHAPGELTNQNTTSSDDIKSHCNNMDHAPTSQTPTLTEGDSISEGDVPGQLTRVMGKLCTQLLVTARPEDNCFAMYLQLLDKCLLHEAFTNEQKKKLLSWRQQTQKLLHAVPQRCVMDRQRVSFNNPLAMSHLARTHRPLRGQKHLIMPPQQPSTGHPQIWAFGGNIHSVMGGVPATTAPSLYPSTTSQQQDYSGVPYPFEFTS</sequence>
<gene>
    <name evidence="8" type="ORF">NP493_42g10065</name>
</gene>
<feature type="region of interest" description="Disordered" evidence="6">
    <location>
        <begin position="456"/>
        <end position="491"/>
    </location>
</feature>
<feature type="domain" description="SAM" evidence="7">
    <location>
        <begin position="493"/>
        <end position="556"/>
    </location>
</feature>
<dbReference type="AlphaFoldDB" id="A0AAD9PBZ6"/>
<evidence type="ECO:0000256" key="1">
    <source>
        <dbReference type="ARBA" id="ARBA00004496"/>
    </source>
</evidence>
<dbReference type="InterPro" id="IPR001660">
    <property type="entry name" value="SAM"/>
</dbReference>
<comment type="caution">
    <text evidence="8">The sequence shown here is derived from an EMBL/GenBank/DDBJ whole genome shotgun (WGS) entry which is preliminary data.</text>
</comment>
<dbReference type="GO" id="GO:0000932">
    <property type="term" value="C:P-body"/>
    <property type="evidence" value="ECO:0007669"/>
    <property type="project" value="TreeGrafter"/>
</dbReference>
<keyword evidence="4" id="KW-0678">Repressor</keyword>
<dbReference type="SMART" id="SM00454">
    <property type="entry name" value="SAM"/>
    <property type="match status" value="1"/>
</dbReference>
<dbReference type="Gene3D" id="1.25.40.170">
    <property type="entry name" value="Smaug, PHAT domain"/>
    <property type="match status" value="1"/>
</dbReference>
<dbReference type="PANTHER" id="PTHR12515:SF5">
    <property type="entry name" value="PROTEIN SMAUG"/>
    <property type="match status" value="1"/>
</dbReference>
<evidence type="ECO:0000256" key="2">
    <source>
        <dbReference type="ARBA" id="ARBA00008232"/>
    </source>
</evidence>
<evidence type="ECO:0000256" key="6">
    <source>
        <dbReference type="SAM" id="MobiDB-lite"/>
    </source>
</evidence>
<feature type="compositionally biased region" description="Basic and acidic residues" evidence="6">
    <location>
        <begin position="478"/>
        <end position="491"/>
    </location>
</feature>
<keyword evidence="3" id="KW-0963">Cytoplasm</keyword>
<accession>A0AAD9PBZ6</accession>
<evidence type="ECO:0000313" key="8">
    <source>
        <dbReference type="EMBL" id="KAK2191958.1"/>
    </source>
</evidence>
<evidence type="ECO:0000256" key="3">
    <source>
        <dbReference type="ARBA" id="ARBA00022490"/>
    </source>
</evidence>
<dbReference type="GO" id="GO:0003729">
    <property type="term" value="F:mRNA binding"/>
    <property type="evidence" value="ECO:0007669"/>
    <property type="project" value="TreeGrafter"/>
</dbReference>
<keyword evidence="5" id="KW-0694">RNA-binding</keyword>
<dbReference type="CDD" id="cd09557">
    <property type="entry name" value="SAM_Smaug"/>
    <property type="match status" value="1"/>
</dbReference>
<dbReference type="EMBL" id="JAODUO010000042">
    <property type="protein sequence ID" value="KAK2191958.1"/>
    <property type="molecule type" value="Genomic_DNA"/>
</dbReference>
<dbReference type="InterPro" id="IPR037634">
    <property type="entry name" value="Smaug_SAM"/>
</dbReference>
<dbReference type="Proteomes" id="UP001209878">
    <property type="component" value="Unassembled WGS sequence"/>
</dbReference>
<dbReference type="InterPro" id="IPR050897">
    <property type="entry name" value="SMAUG/VTS1_RNA-bind"/>
</dbReference>
<evidence type="ECO:0000259" key="7">
    <source>
        <dbReference type="SMART" id="SM00454"/>
    </source>
</evidence>
<dbReference type="SUPFAM" id="SSF47769">
    <property type="entry name" value="SAM/Pointed domain"/>
    <property type="match status" value="1"/>
</dbReference>
<reference evidence="8" key="1">
    <citation type="journal article" date="2023" name="Mol. Biol. Evol.">
        <title>Third-Generation Sequencing Reveals the Adaptive Role of the Epigenome in Three Deep-Sea Polychaetes.</title>
        <authorList>
            <person name="Perez M."/>
            <person name="Aroh O."/>
            <person name="Sun Y."/>
            <person name="Lan Y."/>
            <person name="Juniper S.K."/>
            <person name="Young C.R."/>
            <person name="Angers B."/>
            <person name="Qian P.Y."/>
        </authorList>
    </citation>
    <scope>NUCLEOTIDE SEQUENCE</scope>
    <source>
        <strain evidence="8">R07B-5</strain>
    </source>
</reference>
<dbReference type="Pfam" id="PF26034">
    <property type="entry name" value="PHAT_SMAUG"/>
    <property type="match status" value="1"/>
</dbReference>
<dbReference type="InterPro" id="IPR013761">
    <property type="entry name" value="SAM/pointed_sf"/>
</dbReference>
<proteinExistence type="inferred from homology"/>
<feature type="compositionally biased region" description="Low complexity" evidence="6">
    <location>
        <begin position="464"/>
        <end position="476"/>
    </location>
</feature>
<dbReference type="Gene3D" id="1.10.150.50">
    <property type="entry name" value="Transcription Factor, Ets-1"/>
    <property type="match status" value="1"/>
</dbReference>